<dbReference type="InterPro" id="IPR008271">
    <property type="entry name" value="Ser/Thr_kinase_AS"/>
</dbReference>
<keyword evidence="5" id="KW-0418">Kinase</keyword>
<dbReference type="Gramene" id="TraesCLE_scaffold_069943_01G000100.1">
    <property type="protein sequence ID" value="TraesCLE_scaffold_069943_01G000100.1"/>
    <property type="gene ID" value="TraesCLE_scaffold_069943_01G000100"/>
</dbReference>
<dbReference type="PROSITE" id="PS50011">
    <property type="entry name" value="PROTEIN_KINASE_DOM"/>
    <property type="match status" value="1"/>
</dbReference>
<comment type="similarity">
    <text evidence="10">Belongs to the protein kinase superfamily.</text>
</comment>
<evidence type="ECO:0000256" key="10">
    <source>
        <dbReference type="RuleBase" id="RU000304"/>
    </source>
</evidence>
<dbReference type="Gene3D" id="3.30.200.20">
    <property type="entry name" value="Phosphorylase Kinase, domain 1"/>
    <property type="match status" value="1"/>
</dbReference>
<evidence type="ECO:0000256" key="7">
    <source>
        <dbReference type="ARBA" id="ARBA00047899"/>
    </source>
</evidence>
<keyword evidence="3" id="KW-0808">Transferase</keyword>
<dbReference type="Gramene" id="TraesRN5B0101268900.1">
    <property type="protein sequence ID" value="TraesRN5B0101268900.1"/>
    <property type="gene ID" value="TraesRN5B0101268900"/>
</dbReference>
<evidence type="ECO:0000256" key="8">
    <source>
        <dbReference type="ARBA" id="ARBA00048679"/>
    </source>
</evidence>
<dbReference type="InterPro" id="IPR011009">
    <property type="entry name" value="Kinase-like_dom_sf"/>
</dbReference>
<dbReference type="PROSITE" id="PS00108">
    <property type="entry name" value="PROTEIN_KINASE_ST"/>
    <property type="match status" value="1"/>
</dbReference>
<dbReference type="FunFam" id="1.10.510.10:FF:001023">
    <property type="entry name" value="Os07g0541700 protein"/>
    <property type="match status" value="1"/>
</dbReference>
<dbReference type="PANTHER" id="PTHR45707">
    <property type="entry name" value="C2 CALCIUM/LIPID-BINDING PLANT PHOSPHORIBOSYLTRANSFERASE FAMILY PROTEIN"/>
    <property type="match status" value="1"/>
</dbReference>
<evidence type="ECO:0000259" key="11">
    <source>
        <dbReference type="PROSITE" id="PS50011"/>
    </source>
</evidence>
<dbReference type="Pfam" id="PF00069">
    <property type="entry name" value="Pkinase"/>
    <property type="match status" value="1"/>
</dbReference>
<dbReference type="SMART" id="SM00220">
    <property type="entry name" value="S_TKc"/>
    <property type="match status" value="1"/>
</dbReference>
<dbReference type="GO" id="GO:0004674">
    <property type="term" value="F:protein serine/threonine kinase activity"/>
    <property type="evidence" value="ECO:0007669"/>
    <property type="project" value="UniProtKB-KW"/>
</dbReference>
<dbReference type="Gramene" id="TraesCAD_scaffold_087702_01G000100.1">
    <property type="protein sequence ID" value="TraesCAD_scaffold_087702_01G000100.1"/>
    <property type="gene ID" value="TraesCAD_scaffold_087702_01G000100"/>
</dbReference>
<accession>A0A3B6LXY8</accession>
<dbReference type="Gene3D" id="1.10.510.10">
    <property type="entry name" value="Transferase(Phosphotransferase) domain 1"/>
    <property type="match status" value="1"/>
</dbReference>
<feature type="binding site" evidence="9">
    <location>
        <position position="55"/>
    </location>
    <ligand>
        <name>ATP</name>
        <dbReference type="ChEBI" id="CHEBI:30616"/>
    </ligand>
</feature>
<evidence type="ECO:0000256" key="1">
    <source>
        <dbReference type="ARBA" id="ARBA00012513"/>
    </source>
</evidence>
<dbReference type="OrthoDB" id="2015071at2759"/>
<evidence type="ECO:0000313" key="13">
    <source>
        <dbReference type="Proteomes" id="UP000019116"/>
    </source>
</evidence>
<feature type="domain" description="Protein kinase" evidence="11">
    <location>
        <begin position="27"/>
        <end position="218"/>
    </location>
</feature>
<dbReference type="SMR" id="A0A3B6LXY8"/>
<evidence type="ECO:0000256" key="3">
    <source>
        <dbReference type="ARBA" id="ARBA00022679"/>
    </source>
</evidence>
<evidence type="ECO:0000256" key="4">
    <source>
        <dbReference type="ARBA" id="ARBA00022741"/>
    </source>
</evidence>
<evidence type="ECO:0000256" key="5">
    <source>
        <dbReference type="ARBA" id="ARBA00022777"/>
    </source>
</evidence>
<protein>
    <recommendedName>
        <fullName evidence="1">non-specific serine/threonine protein kinase</fullName>
        <ecNumber evidence="1">2.7.11.1</ecNumber>
    </recommendedName>
</protein>
<evidence type="ECO:0000256" key="2">
    <source>
        <dbReference type="ARBA" id="ARBA00022527"/>
    </source>
</evidence>
<reference evidence="12" key="1">
    <citation type="submission" date="2018-08" db="EMBL/GenBank/DDBJ databases">
        <authorList>
            <person name="Rossello M."/>
        </authorList>
    </citation>
    <scope>NUCLEOTIDE SEQUENCE [LARGE SCALE GENOMIC DNA]</scope>
    <source>
        <strain evidence="12">cv. Chinese Spring</strain>
    </source>
</reference>
<dbReference type="InterPro" id="IPR017441">
    <property type="entry name" value="Protein_kinase_ATP_BS"/>
</dbReference>
<proteinExistence type="inferred from homology"/>
<keyword evidence="13" id="KW-1185">Reference proteome</keyword>
<dbReference type="STRING" id="4565.A0A3B6LXY8"/>
<dbReference type="Gramene" id="TraesCS5B02G535000.1">
    <property type="protein sequence ID" value="TraesCS5B02G535000.1"/>
    <property type="gene ID" value="TraesCS5B02G535000"/>
</dbReference>
<keyword evidence="6 9" id="KW-0067">ATP-binding</keyword>
<dbReference type="GO" id="GO:0005524">
    <property type="term" value="F:ATP binding"/>
    <property type="evidence" value="ECO:0007669"/>
    <property type="project" value="UniProtKB-UniRule"/>
</dbReference>
<comment type="catalytic activity">
    <reaction evidence="7">
        <text>L-threonyl-[protein] + ATP = O-phospho-L-threonyl-[protein] + ADP + H(+)</text>
        <dbReference type="Rhea" id="RHEA:46608"/>
        <dbReference type="Rhea" id="RHEA-COMP:11060"/>
        <dbReference type="Rhea" id="RHEA-COMP:11605"/>
        <dbReference type="ChEBI" id="CHEBI:15378"/>
        <dbReference type="ChEBI" id="CHEBI:30013"/>
        <dbReference type="ChEBI" id="CHEBI:30616"/>
        <dbReference type="ChEBI" id="CHEBI:61977"/>
        <dbReference type="ChEBI" id="CHEBI:456216"/>
        <dbReference type="EC" id="2.7.11.1"/>
    </reaction>
</comment>
<evidence type="ECO:0000313" key="12">
    <source>
        <dbReference type="EnsemblPlants" id="TraesCS5B02G535000.1"/>
    </source>
</evidence>
<organism evidence="12">
    <name type="scientific">Triticum aestivum</name>
    <name type="common">Wheat</name>
    <dbReference type="NCBI Taxonomy" id="4565"/>
    <lineage>
        <taxon>Eukaryota</taxon>
        <taxon>Viridiplantae</taxon>
        <taxon>Streptophyta</taxon>
        <taxon>Embryophyta</taxon>
        <taxon>Tracheophyta</taxon>
        <taxon>Spermatophyta</taxon>
        <taxon>Magnoliopsida</taxon>
        <taxon>Liliopsida</taxon>
        <taxon>Poales</taxon>
        <taxon>Poaceae</taxon>
        <taxon>BOP clade</taxon>
        <taxon>Pooideae</taxon>
        <taxon>Triticodae</taxon>
        <taxon>Triticeae</taxon>
        <taxon>Triticinae</taxon>
        <taxon>Triticum</taxon>
    </lineage>
</organism>
<dbReference type="AlphaFoldDB" id="A0A3B6LXY8"/>
<keyword evidence="2 10" id="KW-0723">Serine/threonine-protein kinase</keyword>
<dbReference type="SUPFAM" id="SSF56112">
    <property type="entry name" value="Protein kinase-like (PK-like)"/>
    <property type="match status" value="1"/>
</dbReference>
<sequence>MASNLQNKSPLTREFRLEFLQSITNNFSDDRIIGKGGFGVVYKGVLDNGEEIALKKLNHTGLDDKEFTNEFNNIIRAHHQNIVQFVGYCYHPGTSWIMHDGQYIFAHEPIRILCFEYLHGGNLESLLSDEQPCRPDWQTCYKIIKGVSQGLNYLHNAHEESIYHLDLKPANVLLDNNMIPKIGDFGISRIFSLTKTITTATRMMGTLIYQQTRNLTKI</sequence>
<dbReference type="Gramene" id="TraesCS5B03G1298600.1">
    <property type="protein sequence ID" value="TraesCS5B03G1298600.1.CDS"/>
    <property type="gene ID" value="TraesCS5B03G1298600"/>
</dbReference>
<dbReference type="EC" id="2.7.11.1" evidence="1"/>
<dbReference type="PANTHER" id="PTHR45707:SF46">
    <property type="entry name" value="PROTEIN KINASE DOMAIN-CONTAINING PROTEIN"/>
    <property type="match status" value="1"/>
</dbReference>
<dbReference type="InterPro" id="IPR000719">
    <property type="entry name" value="Prot_kinase_dom"/>
</dbReference>
<comment type="catalytic activity">
    <reaction evidence="8">
        <text>L-seryl-[protein] + ATP = O-phospho-L-seryl-[protein] + ADP + H(+)</text>
        <dbReference type="Rhea" id="RHEA:17989"/>
        <dbReference type="Rhea" id="RHEA-COMP:9863"/>
        <dbReference type="Rhea" id="RHEA-COMP:11604"/>
        <dbReference type="ChEBI" id="CHEBI:15378"/>
        <dbReference type="ChEBI" id="CHEBI:29999"/>
        <dbReference type="ChEBI" id="CHEBI:30616"/>
        <dbReference type="ChEBI" id="CHEBI:83421"/>
        <dbReference type="ChEBI" id="CHEBI:456216"/>
        <dbReference type="EC" id="2.7.11.1"/>
    </reaction>
</comment>
<dbReference type="Proteomes" id="UP000019116">
    <property type="component" value="Chromosome 5B"/>
</dbReference>
<reference evidence="12" key="2">
    <citation type="submission" date="2018-10" db="UniProtKB">
        <authorList>
            <consortium name="EnsemblPlants"/>
        </authorList>
    </citation>
    <scope>IDENTIFICATION</scope>
</reference>
<dbReference type="EnsemblPlants" id="TraesCS5B02G535000.1">
    <property type="protein sequence ID" value="TraesCS5B02G535000.1"/>
    <property type="gene ID" value="TraesCS5B02G535000"/>
</dbReference>
<name>A0A3B6LXY8_WHEAT</name>
<evidence type="ECO:0000256" key="6">
    <source>
        <dbReference type="ARBA" id="ARBA00022840"/>
    </source>
</evidence>
<dbReference type="PROSITE" id="PS00107">
    <property type="entry name" value="PROTEIN_KINASE_ATP"/>
    <property type="match status" value="1"/>
</dbReference>
<evidence type="ECO:0000256" key="9">
    <source>
        <dbReference type="PROSITE-ProRule" id="PRU10141"/>
    </source>
</evidence>
<keyword evidence="4 9" id="KW-0547">Nucleotide-binding</keyword>
<dbReference type="FunFam" id="3.30.200.20:FF:000465">
    <property type="entry name" value="Cysteine-rich receptor-like protein kinase 6"/>
    <property type="match status" value="1"/>
</dbReference>
<dbReference type="Gramene" id="TraesWEE_scaffold_016101_01G000100.1">
    <property type="protein sequence ID" value="TraesWEE_scaffold_016101_01G000100.1"/>
    <property type="gene ID" value="TraesWEE_scaffold_016101_01G000100"/>
</dbReference>